<dbReference type="PROSITE" id="PS51127">
    <property type="entry name" value="BIG1"/>
    <property type="match status" value="1"/>
</dbReference>
<gene>
    <name evidence="3" type="ORF">ESZ26_03545</name>
    <name evidence="4" type="ORF">ESZ27_02800</name>
</gene>
<evidence type="ECO:0000313" key="5">
    <source>
        <dbReference type="Proteomes" id="UP000321525"/>
    </source>
</evidence>
<evidence type="ECO:0000313" key="4">
    <source>
        <dbReference type="EMBL" id="TWX70467.1"/>
    </source>
</evidence>
<accession>A0A5C6QNW8</accession>
<evidence type="ECO:0000313" key="3">
    <source>
        <dbReference type="EMBL" id="TWX62065.1"/>
    </source>
</evidence>
<evidence type="ECO:0000256" key="1">
    <source>
        <dbReference type="ARBA" id="ARBA00010116"/>
    </source>
</evidence>
<proteinExistence type="inferred from homology"/>
<dbReference type="Proteomes" id="UP000321917">
    <property type="component" value="Unassembled WGS sequence"/>
</dbReference>
<dbReference type="RefSeq" id="WP_146798110.1">
    <property type="nucleotide sequence ID" value="NZ_VOLP01000005.1"/>
</dbReference>
<dbReference type="SMART" id="SM00634">
    <property type="entry name" value="BID_1"/>
    <property type="match status" value="5"/>
</dbReference>
<feature type="domain" description="Big-1" evidence="2">
    <location>
        <begin position="145"/>
        <end position="233"/>
    </location>
</feature>
<dbReference type="EMBL" id="VOLR01000004">
    <property type="protein sequence ID" value="TWX62065.1"/>
    <property type="molecule type" value="Genomic_DNA"/>
</dbReference>
<protein>
    <recommendedName>
        <fullName evidence="2">Big-1 domain-containing protein</fullName>
    </recommendedName>
</protein>
<dbReference type="Proteomes" id="UP000321525">
    <property type="component" value="Unassembled WGS sequence"/>
</dbReference>
<comment type="caution">
    <text evidence="4">The sequence shown here is derived from an EMBL/GenBank/DDBJ whole genome shotgun (WGS) entry which is preliminary data.</text>
</comment>
<evidence type="ECO:0000313" key="6">
    <source>
        <dbReference type="Proteomes" id="UP000321917"/>
    </source>
</evidence>
<dbReference type="InterPro" id="IPR003344">
    <property type="entry name" value="Big_1_dom"/>
</dbReference>
<sequence>MALFQRLGFWLLFFALSGCGGSGDGGLSRTETPVAGGAGETSTITLVVSIDDIDVQNAKPALVIATLQDNGASLSGKVVTFTSTLGILDPLSGTALTDENGQATIQVHAGATEGAGEITASYGEISSSAIGFTSAGDGGEVAGKVINISSSNLAITAATPAILSATITDGTVPVAGEVVTFTTTLGVLDPVTGTSLTGSDGIATIALAAGTKKGAGLITVSTISGEYNTLGFSTEGDGSEVGGNALTITTFTNSTSISNASPASITIHFETANGTDLSNEVITFTSTLGVLDPETGTVLTNSTGDATITLSAGTIRGAGVLTATSSAGDVVTQGFFTQGDSPKDGGNVLTITSFTNSTSISNASPATITIHFETANGTDLRNKVITFTSTLGVLDPETGTVLTNSTGDATITLSAGTTRGAGVLTASSSAGDVVTQGFFTQGDSQKERGNTLTITAFTNSTSISNASPATIKIHYEASDGTDLSNKVVTFTSTLGVLDPEMGTVLTNSTGDAMITLSAGTTRGAGVLTATSSAGDVVTQGFFSEGDSVGSGVNVSLFLTDDNGTRIEQISSISSGKLVATVTGVNKAVIVTFTTDLGTIPIQTAIATTDNAYIATVDLLAGNSLGAGTVTAQLVTGESEQLVFSIGASSLGMGNAIDGVTGFPNGLIAVPVGVISAGATAGLSVSIWDVSNASPAVPATLFTTETVEVSFTSGCSSLSVPTANIDSPVATIAGIAQSTYLAQGCQGPDIVTATANAGGTVLSAAGTVTISSPDSGSIEFVSATPESISLKGVGGIESSTVVFRVRDTNGNVVANKDVDFSLNTEVGGIDWSPKAAKTDSNGLVQTVVNSGTVHTSVRVRAELAEDPSIFTQSNLLVISTGIPDQDSFSLSASVFNPEAWDIDGTEVTIIARLADAFNNPAPNGTAVAFTTEGGSIEDSCVTTDGVCSVIWTSQNVRPEGQELGEINDGPTLIKSTTKINKGFDFTSKNIVFSVTTANGADNLSLAANFASKAELLTATNLLLVNSGVKAVAGFENLFELISTEGLDITIADASVGSVTTLDVLGIRDGTSYYNNATVVLGGNNISAGRDFTVNDITFDVETATGTDTVSLNTDLASANAIVNAINAALTTSSIVASEFIYSQSSYLLLTSPTRLDVKITDGGGASSTFAQLGVANGTTFASRINSSSPRRSNFMAQKYGGRATISATAIGEESFPDFNGNGLYDNAEKEAFLGNNNNSGLDVNGLPYDLAESFIDYNEDGIYNPQSTAGDGETGGEQEKFDDFNSSGDFNLKDRLYNGSLCGNADNCSTEKSINVRGSLVLVMSGSNPKFVTTFPTNGASIDIVQDGTAAASVTIADFHNQPMPAGTEVQFEAIVGGVDGTIMKWPNTNFNGGSSFSVTVEGVKDKTVSGPLLVHVTTPSGVVTTYTVATINITP</sequence>
<keyword evidence="5" id="KW-1185">Reference proteome</keyword>
<dbReference type="OrthoDB" id="5522233at2"/>
<dbReference type="EMBL" id="VOLQ01000004">
    <property type="protein sequence ID" value="TWX70467.1"/>
    <property type="molecule type" value="Genomic_DNA"/>
</dbReference>
<dbReference type="SUPFAM" id="SSF49373">
    <property type="entry name" value="Invasin/intimin cell-adhesion fragments"/>
    <property type="match status" value="6"/>
</dbReference>
<organism evidence="4 6">
    <name type="scientific">Colwellia hornerae</name>
    <dbReference type="NCBI Taxonomy" id="89402"/>
    <lineage>
        <taxon>Bacteria</taxon>
        <taxon>Pseudomonadati</taxon>
        <taxon>Pseudomonadota</taxon>
        <taxon>Gammaproteobacteria</taxon>
        <taxon>Alteromonadales</taxon>
        <taxon>Colwelliaceae</taxon>
        <taxon>Colwellia</taxon>
    </lineage>
</organism>
<dbReference type="PROSITE" id="PS51257">
    <property type="entry name" value="PROKAR_LIPOPROTEIN"/>
    <property type="match status" value="1"/>
</dbReference>
<reference evidence="4 6" key="1">
    <citation type="submission" date="2019-07" db="EMBL/GenBank/DDBJ databases">
        <title>Genomes of sea-ice associated Colwellia species.</title>
        <authorList>
            <person name="Bowman J.P."/>
        </authorList>
    </citation>
    <scope>NUCLEOTIDE SEQUENCE [LARGE SCALE GENOMIC DNA]</scope>
    <source>
        <strain evidence="3 5">ACAM 607</strain>
        <strain evidence="4 6">IC036</strain>
    </source>
</reference>
<dbReference type="InterPro" id="IPR013783">
    <property type="entry name" value="Ig-like_fold"/>
</dbReference>
<comment type="similarity">
    <text evidence="1">Belongs to the intimin/invasin family.</text>
</comment>
<dbReference type="InterPro" id="IPR008964">
    <property type="entry name" value="Invasin/intimin_cell_adhesion"/>
</dbReference>
<name>A0A5C6QNW8_9GAMM</name>
<dbReference type="Gene3D" id="2.60.40.10">
    <property type="entry name" value="Immunoglobulins"/>
    <property type="match status" value="7"/>
</dbReference>
<evidence type="ECO:0000259" key="2">
    <source>
        <dbReference type="PROSITE" id="PS51127"/>
    </source>
</evidence>